<gene>
    <name evidence="1" type="ORF">GCM10009760_63930</name>
</gene>
<dbReference type="EMBL" id="BAAANT010000088">
    <property type="protein sequence ID" value="GAA1501226.1"/>
    <property type="molecule type" value="Genomic_DNA"/>
</dbReference>
<comment type="caution">
    <text evidence="1">The sequence shown here is derived from an EMBL/GenBank/DDBJ whole genome shotgun (WGS) entry which is preliminary data.</text>
</comment>
<accession>A0ABP4KCR2</accession>
<name>A0ABP4KCR2_9ACTN</name>
<evidence type="ECO:0000313" key="2">
    <source>
        <dbReference type="Proteomes" id="UP001422759"/>
    </source>
</evidence>
<protein>
    <submittedName>
        <fullName evidence="1">Uncharacterized protein</fullName>
    </submittedName>
</protein>
<keyword evidence="2" id="KW-1185">Reference proteome</keyword>
<reference evidence="2" key="1">
    <citation type="journal article" date="2019" name="Int. J. Syst. Evol. Microbiol.">
        <title>The Global Catalogue of Microorganisms (GCM) 10K type strain sequencing project: providing services to taxonomists for standard genome sequencing and annotation.</title>
        <authorList>
            <consortium name="The Broad Institute Genomics Platform"/>
            <consortium name="The Broad Institute Genome Sequencing Center for Infectious Disease"/>
            <person name="Wu L."/>
            <person name="Ma J."/>
        </authorList>
    </citation>
    <scope>NUCLEOTIDE SEQUENCE [LARGE SCALE GENOMIC DNA]</scope>
    <source>
        <strain evidence="2">JCM 14560</strain>
    </source>
</reference>
<evidence type="ECO:0000313" key="1">
    <source>
        <dbReference type="EMBL" id="GAA1501226.1"/>
    </source>
</evidence>
<dbReference type="Proteomes" id="UP001422759">
    <property type="component" value="Unassembled WGS sequence"/>
</dbReference>
<proteinExistence type="predicted"/>
<sequence>MAGLQPLDKDLNNECRALAGALHQQFEALGVSVRRYATRRFVNAGTLSRY</sequence>
<organism evidence="1 2">
    <name type="scientific">Kitasatospora kazusensis</name>
    <dbReference type="NCBI Taxonomy" id="407974"/>
    <lineage>
        <taxon>Bacteria</taxon>
        <taxon>Bacillati</taxon>
        <taxon>Actinomycetota</taxon>
        <taxon>Actinomycetes</taxon>
        <taxon>Kitasatosporales</taxon>
        <taxon>Streptomycetaceae</taxon>
        <taxon>Kitasatospora</taxon>
    </lineage>
</organism>